<dbReference type="OrthoDB" id="10030083at2759"/>
<evidence type="ECO:0000256" key="2">
    <source>
        <dbReference type="ARBA" id="ARBA00008816"/>
    </source>
</evidence>
<evidence type="ECO:0000313" key="9">
    <source>
        <dbReference type="Proteomes" id="UP000179807"/>
    </source>
</evidence>
<dbReference type="AlphaFoldDB" id="A0A1J4KR96"/>
<feature type="transmembrane region" description="Helical" evidence="6">
    <location>
        <begin position="106"/>
        <end position="128"/>
    </location>
</feature>
<name>A0A1J4KR96_9EUKA</name>
<dbReference type="GO" id="GO:0046839">
    <property type="term" value="P:phospholipid dephosphorylation"/>
    <property type="evidence" value="ECO:0007669"/>
    <property type="project" value="TreeGrafter"/>
</dbReference>
<evidence type="ECO:0000259" key="7">
    <source>
        <dbReference type="SMART" id="SM00014"/>
    </source>
</evidence>
<gene>
    <name evidence="8" type="ORF">TRFO_18272</name>
</gene>
<evidence type="ECO:0000256" key="3">
    <source>
        <dbReference type="ARBA" id="ARBA00022692"/>
    </source>
</evidence>
<accession>A0A1J4KR96</accession>
<protein>
    <submittedName>
        <fullName evidence="8">PAP2 superfamily protein</fullName>
    </submittedName>
</protein>
<evidence type="ECO:0000256" key="1">
    <source>
        <dbReference type="ARBA" id="ARBA00004141"/>
    </source>
</evidence>
<dbReference type="GO" id="GO:0016020">
    <property type="term" value="C:membrane"/>
    <property type="evidence" value="ECO:0007669"/>
    <property type="project" value="UniProtKB-SubCell"/>
</dbReference>
<dbReference type="SMART" id="SM00014">
    <property type="entry name" value="acidPPc"/>
    <property type="match status" value="1"/>
</dbReference>
<dbReference type="Proteomes" id="UP000179807">
    <property type="component" value="Unassembled WGS sequence"/>
</dbReference>
<evidence type="ECO:0000256" key="4">
    <source>
        <dbReference type="ARBA" id="ARBA00022989"/>
    </source>
</evidence>
<feature type="transmembrane region" description="Helical" evidence="6">
    <location>
        <begin position="71"/>
        <end position="94"/>
    </location>
</feature>
<feature type="transmembrane region" description="Helical" evidence="6">
    <location>
        <begin position="20"/>
        <end position="42"/>
    </location>
</feature>
<organism evidence="8 9">
    <name type="scientific">Tritrichomonas foetus</name>
    <dbReference type="NCBI Taxonomy" id="1144522"/>
    <lineage>
        <taxon>Eukaryota</taxon>
        <taxon>Metamonada</taxon>
        <taxon>Parabasalia</taxon>
        <taxon>Tritrichomonadida</taxon>
        <taxon>Tritrichomonadidae</taxon>
        <taxon>Tritrichomonas</taxon>
    </lineage>
</organism>
<dbReference type="Pfam" id="PF01569">
    <property type="entry name" value="PAP2"/>
    <property type="match status" value="1"/>
</dbReference>
<feature type="domain" description="Phosphatidic acid phosphatase type 2/haloperoxidase" evidence="7">
    <location>
        <begin position="111"/>
        <end position="241"/>
    </location>
</feature>
<sequence length="273" mass="30669">MKSILIRTQEETSESKLHPIIKFLCLPELFVTIFVIIIYVFVTQFVTEVNPLYVPENDSLSSYPFPNHNTFPIRILCVYSLGTPIAFSIVCFLVSLKFPTIMKKMYICAAFYLILTNFLCVSMITEILKNYVGRARPDMYERCGKNAQYNTCQGLNGHDLKDSFKSFPSGHSSTAMSGMYLAALILKSGTTIKNISIAVIELLCILFAFYIGASRIRDFRHHPDDVVAGLFIGFVVTHIIWGASKRSVYPKENIVLNDNETAPSGTEDISSNV</sequence>
<dbReference type="InterPro" id="IPR043216">
    <property type="entry name" value="PAP-like"/>
</dbReference>
<feature type="transmembrane region" description="Helical" evidence="6">
    <location>
        <begin position="225"/>
        <end position="243"/>
    </location>
</feature>
<comment type="subcellular location">
    <subcellularLocation>
        <location evidence="1">Membrane</location>
        <topology evidence="1">Multi-pass membrane protein</topology>
    </subcellularLocation>
</comment>
<dbReference type="VEuPathDB" id="TrichDB:TRFO_18272"/>
<keyword evidence="5 6" id="KW-0472">Membrane</keyword>
<dbReference type="GO" id="GO:0008195">
    <property type="term" value="F:phosphatidate phosphatase activity"/>
    <property type="evidence" value="ECO:0007669"/>
    <property type="project" value="TreeGrafter"/>
</dbReference>
<keyword evidence="9" id="KW-1185">Reference proteome</keyword>
<reference evidence="8" key="1">
    <citation type="submission" date="2016-10" db="EMBL/GenBank/DDBJ databases">
        <authorList>
            <person name="Benchimol M."/>
            <person name="Almeida L.G."/>
            <person name="Vasconcelos A.T."/>
            <person name="Perreira-Neves A."/>
            <person name="Rosa I.A."/>
            <person name="Tasca T."/>
            <person name="Bogo M.R."/>
            <person name="de Souza W."/>
        </authorList>
    </citation>
    <scope>NUCLEOTIDE SEQUENCE [LARGE SCALE GENOMIC DNA]</scope>
    <source>
        <strain evidence="8">K</strain>
    </source>
</reference>
<comment type="caution">
    <text evidence="8">The sequence shown here is derived from an EMBL/GenBank/DDBJ whole genome shotgun (WGS) entry which is preliminary data.</text>
</comment>
<dbReference type="GO" id="GO:0006644">
    <property type="term" value="P:phospholipid metabolic process"/>
    <property type="evidence" value="ECO:0007669"/>
    <property type="project" value="InterPro"/>
</dbReference>
<dbReference type="PANTHER" id="PTHR10165">
    <property type="entry name" value="LIPID PHOSPHATE PHOSPHATASE"/>
    <property type="match status" value="1"/>
</dbReference>
<feature type="transmembrane region" description="Helical" evidence="6">
    <location>
        <begin position="195"/>
        <end position="213"/>
    </location>
</feature>
<evidence type="ECO:0000313" key="8">
    <source>
        <dbReference type="EMBL" id="OHT11997.1"/>
    </source>
</evidence>
<evidence type="ECO:0000256" key="5">
    <source>
        <dbReference type="ARBA" id="ARBA00023136"/>
    </source>
</evidence>
<dbReference type="InterPro" id="IPR000326">
    <property type="entry name" value="PAP2/HPO"/>
</dbReference>
<dbReference type="GeneID" id="94834785"/>
<dbReference type="SUPFAM" id="SSF48317">
    <property type="entry name" value="Acid phosphatase/Vanadium-dependent haloperoxidase"/>
    <property type="match status" value="1"/>
</dbReference>
<comment type="similarity">
    <text evidence="2">Belongs to the PA-phosphatase related phosphoesterase family.</text>
</comment>
<dbReference type="Gene3D" id="1.20.144.10">
    <property type="entry name" value="Phosphatidic acid phosphatase type 2/haloperoxidase"/>
    <property type="match status" value="1"/>
</dbReference>
<keyword evidence="4 6" id="KW-1133">Transmembrane helix</keyword>
<dbReference type="InterPro" id="IPR036938">
    <property type="entry name" value="PAP2/HPO_sf"/>
</dbReference>
<proteinExistence type="inferred from homology"/>
<dbReference type="PANTHER" id="PTHR10165:SF35">
    <property type="entry name" value="RE23632P"/>
    <property type="match status" value="1"/>
</dbReference>
<keyword evidence="3 6" id="KW-0812">Transmembrane</keyword>
<dbReference type="EMBL" id="MLAK01000573">
    <property type="protein sequence ID" value="OHT11997.1"/>
    <property type="molecule type" value="Genomic_DNA"/>
</dbReference>
<dbReference type="RefSeq" id="XP_068365133.1">
    <property type="nucleotide sequence ID" value="XM_068500081.1"/>
</dbReference>
<evidence type="ECO:0000256" key="6">
    <source>
        <dbReference type="SAM" id="Phobius"/>
    </source>
</evidence>